<proteinExistence type="predicted"/>
<comment type="caution">
    <text evidence="2">The sequence shown here is derived from an EMBL/GenBank/DDBJ whole genome shotgun (WGS) entry which is preliminary data.</text>
</comment>
<keyword evidence="3" id="KW-1185">Reference proteome</keyword>
<name>A0ABV3SIS3_9HYPH</name>
<organism evidence="2 3">
    <name type="scientific">Aquibium pacificus</name>
    <dbReference type="NCBI Taxonomy" id="3153579"/>
    <lineage>
        <taxon>Bacteria</taxon>
        <taxon>Pseudomonadati</taxon>
        <taxon>Pseudomonadota</taxon>
        <taxon>Alphaproteobacteria</taxon>
        <taxon>Hyphomicrobiales</taxon>
        <taxon>Phyllobacteriaceae</taxon>
        <taxon>Aquibium</taxon>
    </lineage>
</organism>
<gene>
    <name evidence="2" type="ORF">ABGN05_09075</name>
</gene>
<sequence>MTTQTTHMLSCECGHEGFLDAEEDGSRAIGLWIHYSLRGFSGGSLTLINHSSASKDVLEQMAPRCPACGRVGKVMCSADGCEPRSACERGEHESDAQRTHG</sequence>
<feature type="region of interest" description="Disordered" evidence="1">
    <location>
        <begin position="81"/>
        <end position="101"/>
    </location>
</feature>
<dbReference type="RefSeq" id="WP_367953688.1">
    <property type="nucleotide sequence ID" value="NZ_JBDPGJ010000002.1"/>
</dbReference>
<evidence type="ECO:0000313" key="2">
    <source>
        <dbReference type="EMBL" id="MEX0405811.1"/>
    </source>
</evidence>
<reference evidence="2 3" key="1">
    <citation type="submission" date="2024-05" db="EMBL/GenBank/DDBJ databases">
        <authorList>
            <person name="Jiang F."/>
        </authorList>
    </citation>
    <scope>NUCLEOTIDE SEQUENCE [LARGE SCALE GENOMIC DNA]</scope>
    <source>
        <strain evidence="2 3">LZ166</strain>
    </source>
</reference>
<evidence type="ECO:0000256" key="1">
    <source>
        <dbReference type="SAM" id="MobiDB-lite"/>
    </source>
</evidence>
<dbReference type="Proteomes" id="UP001556692">
    <property type="component" value="Unassembled WGS sequence"/>
</dbReference>
<accession>A0ABV3SIS3</accession>
<evidence type="ECO:0000313" key="3">
    <source>
        <dbReference type="Proteomes" id="UP001556692"/>
    </source>
</evidence>
<dbReference type="EMBL" id="JBDPGJ010000002">
    <property type="protein sequence ID" value="MEX0405811.1"/>
    <property type="molecule type" value="Genomic_DNA"/>
</dbReference>
<protein>
    <submittedName>
        <fullName evidence="2">Uncharacterized protein</fullName>
    </submittedName>
</protein>